<evidence type="ECO:0000313" key="5">
    <source>
        <dbReference type="Proteomes" id="UP000297741"/>
    </source>
</evidence>
<dbReference type="InterPro" id="IPR016192">
    <property type="entry name" value="APOBEC/CMP_deaminase_Zn-bd"/>
</dbReference>
<dbReference type="RefSeq" id="WP_135428700.1">
    <property type="nucleotide sequence ID" value="NZ_RPEM01000001.1"/>
</dbReference>
<dbReference type="Pfam" id="PF00383">
    <property type="entry name" value="dCMP_cyt_deam_1"/>
    <property type="match status" value="1"/>
</dbReference>
<sequence>MPPSPSPPVSPAEHSAIVDAIHRALAARQESGKSGIAASVLCNGQTVAKAENEVHLHCDPTRHAEMVAITRAAEALGTTDLKQCVMISTLQPCEMCLAAMRFAGIRRVIFAATQGRVAGKYFAFPHLSLDDFRHGNDFDAIGGICEDLVLHLYATGEE</sequence>
<evidence type="ECO:0000256" key="1">
    <source>
        <dbReference type="ARBA" id="ARBA00022723"/>
    </source>
</evidence>
<keyword evidence="1" id="KW-0479">Metal-binding</keyword>
<feature type="domain" description="CMP/dCMP-type deaminase" evidence="3">
    <location>
        <begin position="15"/>
        <end position="131"/>
    </location>
</feature>
<keyword evidence="2" id="KW-0862">Zinc</keyword>
<name>A0ABY2KRH8_9RHOB</name>
<dbReference type="InterPro" id="IPR002125">
    <property type="entry name" value="CMP_dCMP_dom"/>
</dbReference>
<comment type="caution">
    <text evidence="4">The sequence shown here is derived from an EMBL/GenBank/DDBJ whole genome shotgun (WGS) entry which is preliminary data.</text>
</comment>
<protein>
    <submittedName>
        <fullName evidence="4">Nucleoside deaminase</fullName>
    </submittedName>
</protein>
<evidence type="ECO:0000313" key="4">
    <source>
        <dbReference type="EMBL" id="TGD45318.1"/>
    </source>
</evidence>
<organism evidence="4 5">
    <name type="scientific">Pseudotabrizicola sediminis</name>
    <dbReference type="NCBI Taxonomy" id="2486418"/>
    <lineage>
        <taxon>Bacteria</taxon>
        <taxon>Pseudomonadati</taxon>
        <taxon>Pseudomonadota</taxon>
        <taxon>Alphaproteobacteria</taxon>
        <taxon>Rhodobacterales</taxon>
        <taxon>Paracoccaceae</taxon>
        <taxon>Pseudotabrizicola</taxon>
    </lineage>
</organism>
<dbReference type="EMBL" id="RPEM01000001">
    <property type="protein sequence ID" value="TGD45318.1"/>
    <property type="molecule type" value="Genomic_DNA"/>
</dbReference>
<keyword evidence="5" id="KW-1185">Reference proteome</keyword>
<dbReference type="CDD" id="cd01285">
    <property type="entry name" value="nucleoside_deaminase"/>
    <property type="match status" value="1"/>
</dbReference>
<accession>A0ABY2KRH8</accession>
<reference evidence="4 5" key="1">
    <citation type="submission" date="2018-11" db="EMBL/GenBank/DDBJ databases">
        <title>Tabrizicola sp. isolated from sediment of alpine lake.</title>
        <authorList>
            <person name="Liu Z."/>
        </authorList>
    </citation>
    <scope>NUCLEOTIDE SEQUENCE [LARGE SCALE GENOMIC DNA]</scope>
    <source>
        <strain evidence="4 5">DRYC-M-16</strain>
    </source>
</reference>
<proteinExistence type="predicted"/>
<dbReference type="PANTHER" id="PTHR11079:SF162">
    <property type="entry name" value="RIBOFLAVIN BIOSYNTHESIS PROTEIN PYRD, CHLOROPLASTIC"/>
    <property type="match status" value="1"/>
</dbReference>
<evidence type="ECO:0000259" key="3">
    <source>
        <dbReference type="PROSITE" id="PS51747"/>
    </source>
</evidence>
<gene>
    <name evidence="4" type="ORF">EEB11_01840</name>
</gene>
<dbReference type="PROSITE" id="PS51747">
    <property type="entry name" value="CYT_DCMP_DEAMINASES_2"/>
    <property type="match status" value="1"/>
</dbReference>
<dbReference type="PANTHER" id="PTHR11079">
    <property type="entry name" value="CYTOSINE DEAMINASE FAMILY MEMBER"/>
    <property type="match status" value="1"/>
</dbReference>
<dbReference type="Gene3D" id="3.40.140.10">
    <property type="entry name" value="Cytidine Deaminase, domain 2"/>
    <property type="match status" value="1"/>
</dbReference>
<dbReference type="InterPro" id="IPR016193">
    <property type="entry name" value="Cytidine_deaminase-like"/>
</dbReference>
<evidence type="ECO:0000256" key="2">
    <source>
        <dbReference type="ARBA" id="ARBA00022833"/>
    </source>
</evidence>
<dbReference type="Proteomes" id="UP000297741">
    <property type="component" value="Unassembled WGS sequence"/>
</dbReference>
<dbReference type="SUPFAM" id="SSF53927">
    <property type="entry name" value="Cytidine deaminase-like"/>
    <property type="match status" value="1"/>
</dbReference>
<dbReference type="PROSITE" id="PS00903">
    <property type="entry name" value="CYT_DCMP_DEAMINASES_1"/>
    <property type="match status" value="1"/>
</dbReference>